<sequence>MFGEGVTAAAGLGEIPAQTAQVAWTVCPKHTLARRLRDGFAEVFSAEDVGQLFPAVGRPAVLPGVLMLVTVLQFAEGLSARQTAEAIGRRIAGEHPFAVAPELLDCVHARDRRRVPRAGRAAVSVGRYRVVFTDAARQALRELDGAERLADITPGALSREALSALLSGTTPGTLPEAWKRWRPIPTAGRPWQGSSGRRTTA</sequence>
<name>A0A7G1PA75_9ACTN</name>
<feature type="region of interest" description="Disordered" evidence="1">
    <location>
        <begin position="176"/>
        <end position="201"/>
    </location>
</feature>
<evidence type="ECO:0000259" key="2">
    <source>
        <dbReference type="Pfam" id="PF05598"/>
    </source>
</evidence>
<organism evidence="3 4">
    <name type="scientific">Streptomyces aurantiacus</name>
    <dbReference type="NCBI Taxonomy" id="47760"/>
    <lineage>
        <taxon>Bacteria</taxon>
        <taxon>Bacillati</taxon>
        <taxon>Actinomycetota</taxon>
        <taxon>Actinomycetes</taxon>
        <taxon>Kitasatosporales</taxon>
        <taxon>Streptomycetaceae</taxon>
        <taxon>Streptomyces</taxon>
        <taxon>Streptomyces aurantiacus group</taxon>
    </lineage>
</organism>
<gene>
    <name evidence="3" type="ORF">GCM10017557_71180</name>
</gene>
<evidence type="ECO:0000313" key="4">
    <source>
        <dbReference type="Proteomes" id="UP000516444"/>
    </source>
</evidence>
<proteinExistence type="predicted"/>
<feature type="compositionally biased region" description="Polar residues" evidence="1">
    <location>
        <begin position="192"/>
        <end position="201"/>
    </location>
</feature>
<dbReference type="EMBL" id="AP023440">
    <property type="protein sequence ID" value="BCL32259.1"/>
    <property type="molecule type" value="Genomic_DNA"/>
</dbReference>
<dbReference type="Pfam" id="PF05598">
    <property type="entry name" value="DUF772"/>
    <property type="match status" value="1"/>
</dbReference>
<dbReference type="InterPro" id="IPR008490">
    <property type="entry name" value="Transposase_InsH_N"/>
</dbReference>
<keyword evidence="4" id="KW-1185">Reference proteome</keyword>
<dbReference type="Proteomes" id="UP000516444">
    <property type="component" value="Chromosome"/>
</dbReference>
<reference evidence="3 4" key="1">
    <citation type="journal article" date="2014" name="Int. J. Syst. Evol. Microbiol.">
        <title>Complete genome sequence of Corynebacterium casei LMG S-19264T (=DSM 44701T), isolated from a smear-ripened cheese.</title>
        <authorList>
            <consortium name="US DOE Joint Genome Institute (JGI-PGF)"/>
            <person name="Walter F."/>
            <person name="Albersmeier A."/>
            <person name="Kalinowski J."/>
            <person name="Ruckert C."/>
        </authorList>
    </citation>
    <scope>NUCLEOTIDE SEQUENCE [LARGE SCALE GENOMIC DNA]</scope>
    <source>
        <strain evidence="3 4">JCM 4677</strain>
    </source>
</reference>
<dbReference type="KEGG" id="sgm:GCM10017557_71180"/>
<feature type="domain" description="Transposase InsH N-terminal" evidence="2">
    <location>
        <begin position="30"/>
        <end position="92"/>
    </location>
</feature>
<accession>A0A7G1PA75</accession>
<dbReference type="AlphaFoldDB" id="A0A7G1PA75"/>
<evidence type="ECO:0000256" key="1">
    <source>
        <dbReference type="SAM" id="MobiDB-lite"/>
    </source>
</evidence>
<protein>
    <recommendedName>
        <fullName evidence="2">Transposase InsH N-terminal domain-containing protein</fullName>
    </recommendedName>
</protein>
<evidence type="ECO:0000313" key="3">
    <source>
        <dbReference type="EMBL" id="BCL32259.1"/>
    </source>
</evidence>